<feature type="transmembrane region" description="Helical" evidence="1">
    <location>
        <begin position="296"/>
        <end position="319"/>
    </location>
</feature>
<feature type="transmembrane region" description="Helical" evidence="1">
    <location>
        <begin position="265"/>
        <end position="284"/>
    </location>
</feature>
<feature type="transmembrane region" description="Helical" evidence="1">
    <location>
        <begin position="420"/>
        <end position="439"/>
    </location>
</feature>
<keyword evidence="3" id="KW-1185">Reference proteome</keyword>
<dbReference type="STRING" id="1193181.BN10_540080"/>
<feature type="transmembrane region" description="Helical" evidence="1">
    <location>
        <begin position="239"/>
        <end position="259"/>
    </location>
</feature>
<sequence>MGAAAAAGKQCIVAVGPGAGVAAAEPDGTVDNWVPFVPVNLVRDLNACPISIVDVGALRDDVAAGEEAPDQSRAAQVSAIDERIGLVATAAPNGADIIVGSLADAGVQERLRLAVARGPHYGPGELQSTSTRQAGLIQAQDLTVTLLSARGLTVPDSLGGSTLTFDAASGNTVEAARARLTRLVDYDEASHKVHALVPPFFNTFAYGQLVAYLIVLLVWRGKLGSDSSRLKVLRWVRTLAVCAASVPASTFLANLIPWWRFSMPMLSVVVSVLLFVALIAVAALKGPWGRTAWGPMVVVSGVTMAVLAIDVVTGSRLQLSSLMGLQPVVAGRFYGMGNVTFAIFVTAALLLATALSSLLVRAHGPTLASIIVALIGVGTVLVDGAPFWGADGGGPPAAIPGFAYLVLSILGIAMTWRRGLILALSCAALFLGIAFLDWLRPATERTHLGRFIQSIIDGGALDIVIRKGKQNIDILLGNAPLTLLVPAALLFVIYVLARPTSWGSRALQRSFQTLPTLRAGLVALVITLTIGFLINDSGTAIPAVGATVAVPLIVAVAVSALADEARVGAPTRRDRRRR</sequence>
<feature type="transmembrane region" description="Helical" evidence="1">
    <location>
        <begin position="200"/>
        <end position="219"/>
    </location>
</feature>
<dbReference type="EMBL" id="CAIZ01000124">
    <property type="protein sequence ID" value="CCH70301.1"/>
    <property type="molecule type" value="Genomic_DNA"/>
</dbReference>
<evidence type="ECO:0000313" key="3">
    <source>
        <dbReference type="Proteomes" id="UP000013167"/>
    </source>
</evidence>
<reference evidence="2 3" key="1">
    <citation type="journal article" date="2013" name="ISME J.">
        <title>A metabolic model for members of the genus Tetrasphaera involved in enhanced biological phosphorus removal.</title>
        <authorList>
            <person name="Kristiansen R."/>
            <person name="Nguyen H.T.T."/>
            <person name="Saunders A.M."/>
            <person name="Nielsen J.L."/>
            <person name="Wimmer R."/>
            <person name="Le V.Q."/>
            <person name="McIlroy S.J."/>
            <person name="Petrovski S."/>
            <person name="Seviour R.J."/>
            <person name="Calteau A."/>
            <person name="Nielsen K.L."/>
            <person name="Nielsen P.H."/>
        </authorList>
    </citation>
    <scope>NUCLEOTIDE SEQUENCE [LARGE SCALE GENOMIC DNA]</scope>
    <source>
        <strain evidence="2 3">Lp2</strain>
    </source>
</reference>
<gene>
    <name evidence="2" type="ORF">BN10_540080</name>
</gene>
<comment type="caution">
    <text evidence="2">The sequence shown here is derived from an EMBL/GenBank/DDBJ whole genome shotgun (WGS) entry which is preliminary data.</text>
</comment>
<keyword evidence="1" id="KW-0812">Transmembrane</keyword>
<keyword evidence="1" id="KW-0472">Membrane</keyword>
<dbReference type="Proteomes" id="UP000013167">
    <property type="component" value="Unassembled WGS sequence"/>
</dbReference>
<name>N0E3E6_9MICO</name>
<accession>N0E3E6</accession>
<organism evidence="2 3">
    <name type="scientific">Phycicoccus elongatus Lp2</name>
    <dbReference type="NCBI Taxonomy" id="1193181"/>
    <lineage>
        <taxon>Bacteria</taxon>
        <taxon>Bacillati</taxon>
        <taxon>Actinomycetota</taxon>
        <taxon>Actinomycetes</taxon>
        <taxon>Micrococcales</taxon>
        <taxon>Intrasporangiaceae</taxon>
        <taxon>Phycicoccus</taxon>
    </lineage>
</organism>
<feature type="transmembrane region" description="Helical" evidence="1">
    <location>
        <begin position="367"/>
        <end position="388"/>
    </location>
</feature>
<feature type="transmembrane region" description="Helical" evidence="1">
    <location>
        <begin position="474"/>
        <end position="496"/>
    </location>
</feature>
<dbReference type="HOGENOM" id="CLU_013382_0_0_11"/>
<dbReference type="OrthoDB" id="3264110at2"/>
<keyword evidence="1" id="KW-1133">Transmembrane helix</keyword>
<dbReference type="eggNOG" id="COG3119">
    <property type="taxonomic scope" value="Bacteria"/>
</dbReference>
<feature type="transmembrane region" description="Helical" evidence="1">
    <location>
        <begin position="540"/>
        <end position="562"/>
    </location>
</feature>
<feature type="transmembrane region" description="Helical" evidence="1">
    <location>
        <begin position="394"/>
        <end position="413"/>
    </location>
</feature>
<proteinExistence type="predicted"/>
<evidence type="ECO:0000256" key="1">
    <source>
        <dbReference type="SAM" id="Phobius"/>
    </source>
</evidence>
<feature type="transmembrane region" description="Helical" evidence="1">
    <location>
        <begin position="517"/>
        <end position="534"/>
    </location>
</feature>
<feature type="transmembrane region" description="Helical" evidence="1">
    <location>
        <begin position="339"/>
        <end position="360"/>
    </location>
</feature>
<dbReference type="AlphaFoldDB" id="N0E3E6"/>
<protein>
    <submittedName>
        <fullName evidence="2">Uncharacterized protein</fullName>
    </submittedName>
</protein>
<evidence type="ECO:0000313" key="2">
    <source>
        <dbReference type="EMBL" id="CCH70301.1"/>
    </source>
</evidence>